<dbReference type="EMBL" id="CP140158">
    <property type="protein sequence ID" value="WQG86413.1"/>
    <property type="molecule type" value="Genomic_DNA"/>
</dbReference>
<dbReference type="InterPro" id="IPR014729">
    <property type="entry name" value="Rossmann-like_a/b/a_fold"/>
</dbReference>
<name>A0ABZ0X760_9GAMM</name>
<proteinExistence type="predicted"/>
<sequence>MVEHDKTLTTEQKALAVNLNPTQYGTIVEIGAGQEVARQFFSAGAAAGTVAKTMSAYDMQVSDDIYGKAGRYVSRERVEQMLVHEYDLLHSRLDEVRSADTQYFSYAATVTARSYSQKNECHGWIGIRMQLEPKAPPSEIVMHVRMLDESNKEQSEALGIFGVNVVYGAFHYHKDPKVFIESLLDNLVNDFGQKRIEVDLIHFAGHTFENVENRLMNLHLVRSWCCRAVMFDAQGASEVPGTMLRKKDVLVIRGSFKPPTKVHVDMTEAAMKQFLEEEGVQRDKVFTVAEITMAELANDAETDDASFLARVDLLNKLGYNVLISDYLRFFRLRSWMRRYTQNRIGIVLSILDFDQLFNESYYEGLEGGILEAMGKLFSGNTNVYVYPTRVGEKLVTLENVEVAENTKYLLKHLIENKHLVATKTWNDENLHISARNIAKEIPLGQGDWEKQLPDAIRDEIKARCMFGYCELPEK</sequence>
<keyword evidence="1" id="KW-0675">Receptor</keyword>
<protein>
    <submittedName>
        <fullName evidence="1">TonB-dependent receptor</fullName>
    </submittedName>
</protein>
<dbReference type="SUPFAM" id="SSF52374">
    <property type="entry name" value="Nucleotidylyl transferase"/>
    <property type="match status" value="1"/>
</dbReference>
<keyword evidence="2" id="KW-1185">Reference proteome</keyword>
<dbReference type="RefSeq" id="WP_018624456.1">
    <property type="nucleotide sequence ID" value="NZ_CP140158.1"/>
</dbReference>
<gene>
    <name evidence="1" type="ORF">SR900_05865</name>
</gene>
<evidence type="ECO:0000313" key="2">
    <source>
        <dbReference type="Proteomes" id="UP001324185"/>
    </source>
</evidence>
<dbReference type="Proteomes" id="UP001324185">
    <property type="component" value="Chromosome"/>
</dbReference>
<evidence type="ECO:0000313" key="1">
    <source>
        <dbReference type="EMBL" id="WQG86413.1"/>
    </source>
</evidence>
<reference evidence="1 2" key="1">
    <citation type="submission" date="2023-11" db="EMBL/GenBank/DDBJ databases">
        <title>MicrobeMod: A computational toolkit for identifying prokaryotic methylation and restriction-modification with nanopore sequencing.</title>
        <authorList>
            <person name="Crits-Christoph A."/>
            <person name="Kang S.C."/>
            <person name="Lee H."/>
            <person name="Ostrov N."/>
        </authorList>
    </citation>
    <scope>NUCLEOTIDE SEQUENCE [LARGE SCALE GENOMIC DNA]</scope>
    <source>
        <strain evidence="1 2">DSMZ 16071</strain>
    </source>
</reference>
<dbReference type="Gene3D" id="3.40.50.620">
    <property type="entry name" value="HUPs"/>
    <property type="match status" value="1"/>
</dbReference>
<organism evidence="1 2">
    <name type="scientific">Kangiella aquimarina</name>
    <dbReference type="NCBI Taxonomy" id="261965"/>
    <lineage>
        <taxon>Bacteria</taxon>
        <taxon>Pseudomonadati</taxon>
        <taxon>Pseudomonadota</taxon>
        <taxon>Gammaproteobacteria</taxon>
        <taxon>Kangiellales</taxon>
        <taxon>Kangiellaceae</taxon>
        <taxon>Kangiella</taxon>
    </lineage>
</organism>
<accession>A0ABZ0X760</accession>